<dbReference type="InterPro" id="IPR036908">
    <property type="entry name" value="RlpA-like_sf"/>
</dbReference>
<dbReference type="Gene3D" id="2.40.40.10">
    <property type="entry name" value="RlpA-like domain"/>
    <property type="match status" value="1"/>
</dbReference>
<dbReference type="Pfam" id="PF02015">
    <property type="entry name" value="Glyco_hydro_45"/>
    <property type="match status" value="1"/>
</dbReference>
<evidence type="ECO:0000256" key="6">
    <source>
        <dbReference type="ARBA" id="ARBA00023277"/>
    </source>
</evidence>
<dbReference type="InterPro" id="IPR052288">
    <property type="entry name" value="GH45_Enzymes"/>
</dbReference>
<dbReference type="EC" id="3.2.1.4" evidence="3"/>
<dbReference type="PANTHER" id="PTHR39730">
    <property type="entry name" value="ENDOGLUCANASE 1"/>
    <property type="match status" value="1"/>
</dbReference>
<evidence type="ECO:0000256" key="5">
    <source>
        <dbReference type="ARBA" id="ARBA00023001"/>
    </source>
</evidence>
<evidence type="ECO:0000256" key="4">
    <source>
        <dbReference type="ARBA" id="ARBA00022801"/>
    </source>
</evidence>
<evidence type="ECO:0000256" key="8">
    <source>
        <dbReference type="ARBA" id="ARBA00023326"/>
    </source>
</evidence>
<comment type="similarity">
    <text evidence="2">Belongs to the glycosyl hydrolase 45 (cellulase K) family.</text>
</comment>
<dbReference type="SUPFAM" id="SSF50685">
    <property type="entry name" value="Barwin-like endoglucanases"/>
    <property type="match status" value="1"/>
</dbReference>
<feature type="domain" description="Glycosyl hydrolases family 45 active site" evidence="9">
    <location>
        <begin position="2"/>
        <end position="195"/>
    </location>
</feature>
<reference evidence="10" key="1">
    <citation type="journal article" date="2023" name="Insect Mol. Biol.">
        <title>Genome sequencing provides insights into the evolution of gene families encoding plant cell wall-degrading enzymes in longhorned beetles.</title>
        <authorList>
            <person name="Shin N.R."/>
            <person name="Okamura Y."/>
            <person name="Kirsch R."/>
            <person name="Pauchet Y."/>
        </authorList>
    </citation>
    <scope>NUCLEOTIDE SEQUENCE</scope>
    <source>
        <strain evidence="10">MMC_N1</strain>
    </source>
</reference>
<dbReference type="Proteomes" id="UP001162164">
    <property type="component" value="Unassembled WGS sequence"/>
</dbReference>
<dbReference type="EMBL" id="JAPWTJ010002103">
    <property type="protein sequence ID" value="KAJ8967913.1"/>
    <property type="molecule type" value="Genomic_DNA"/>
</dbReference>
<keyword evidence="6" id="KW-0119">Carbohydrate metabolism</keyword>
<sequence length="199" mass="21505">MWDCCKPACAEPSIAKLDPPVESCEADGVTRTDPLGVSGCEGGRYVVYLYRSTLVVNSTFALGYSGASFADGGGLDSSLCCACFLLEYSGTLGKKFVVQVINEGSDYSQNQFDLVFPGGGVGLMDTGCTRQWGAPVGGWGEQYGGVTSEEECSELPEELQEYCLFRWQFLEDVSNENITFTQVKCPDELTAHTGCIRDE</sequence>
<evidence type="ECO:0000259" key="9">
    <source>
        <dbReference type="Pfam" id="PF02015"/>
    </source>
</evidence>
<gene>
    <name evidence="10" type="ORF">NQ317_018834</name>
</gene>
<keyword evidence="11" id="KW-1185">Reference proteome</keyword>
<proteinExistence type="inferred from homology"/>
<evidence type="ECO:0000256" key="7">
    <source>
        <dbReference type="ARBA" id="ARBA00023295"/>
    </source>
</evidence>
<keyword evidence="7" id="KW-0326">Glycosidase</keyword>
<evidence type="ECO:0000256" key="2">
    <source>
        <dbReference type="ARBA" id="ARBA00007793"/>
    </source>
</evidence>
<evidence type="ECO:0000256" key="3">
    <source>
        <dbReference type="ARBA" id="ARBA00012601"/>
    </source>
</evidence>
<dbReference type="InterPro" id="IPR000334">
    <property type="entry name" value="Glyco_hydro_45"/>
</dbReference>
<keyword evidence="5" id="KW-0136">Cellulose degradation</keyword>
<keyword evidence="4" id="KW-0378">Hydrolase</keyword>
<dbReference type="PANTHER" id="PTHR39730:SF1">
    <property type="entry name" value="ENDOGLUCANASE 1"/>
    <property type="match status" value="1"/>
</dbReference>
<protein>
    <recommendedName>
        <fullName evidence="3">cellulase</fullName>
        <ecNumber evidence="3">3.2.1.4</ecNumber>
    </recommendedName>
</protein>
<keyword evidence="8" id="KW-0624">Polysaccharide degradation</keyword>
<comment type="catalytic activity">
    <reaction evidence="1">
        <text>Endohydrolysis of (1-&gt;4)-beta-D-glucosidic linkages in cellulose, lichenin and cereal beta-D-glucans.</text>
        <dbReference type="EC" id="3.2.1.4"/>
    </reaction>
</comment>
<evidence type="ECO:0000313" key="10">
    <source>
        <dbReference type="EMBL" id="KAJ8967913.1"/>
    </source>
</evidence>
<evidence type="ECO:0000256" key="1">
    <source>
        <dbReference type="ARBA" id="ARBA00000966"/>
    </source>
</evidence>
<accession>A0ABQ9IX29</accession>
<name>A0ABQ9IX29_9CUCU</name>
<evidence type="ECO:0000313" key="11">
    <source>
        <dbReference type="Proteomes" id="UP001162164"/>
    </source>
</evidence>
<organism evidence="10 11">
    <name type="scientific">Molorchus minor</name>
    <dbReference type="NCBI Taxonomy" id="1323400"/>
    <lineage>
        <taxon>Eukaryota</taxon>
        <taxon>Metazoa</taxon>
        <taxon>Ecdysozoa</taxon>
        <taxon>Arthropoda</taxon>
        <taxon>Hexapoda</taxon>
        <taxon>Insecta</taxon>
        <taxon>Pterygota</taxon>
        <taxon>Neoptera</taxon>
        <taxon>Endopterygota</taxon>
        <taxon>Coleoptera</taxon>
        <taxon>Polyphaga</taxon>
        <taxon>Cucujiformia</taxon>
        <taxon>Chrysomeloidea</taxon>
        <taxon>Cerambycidae</taxon>
        <taxon>Lamiinae</taxon>
        <taxon>Monochamini</taxon>
        <taxon>Molorchus</taxon>
    </lineage>
</organism>
<comment type="caution">
    <text evidence="10">The sequence shown here is derived from an EMBL/GenBank/DDBJ whole genome shotgun (WGS) entry which is preliminary data.</text>
</comment>